<gene>
    <name evidence="3" type="ORF">SAMN05421505_112194</name>
</gene>
<dbReference type="OrthoDB" id="3534992at2"/>
<dbReference type="RefSeq" id="WP_093171092.1">
    <property type="nucleotide sequence ID" value="NZ_FNCN01000012.1"/>
</dbReference>
<organism evidence="3 4">
    <name type="scientific">Sinosporangium album</name>
    <dbReference type="NCBI Taxonomy" id="504805"/>
    <lineage>
        <taxon>Bacteria</taxon>
        <taxon>Bacillati</taxon>
        <taxon>Actinomycetota</taxon>
        <taxon>Actinomycetes</taxon>
        <taxon>Streptosporangiales</taxon>
        <taxon>Streptosporangiaceae</taxon>
        <taxon>Sinosporangium</taxon>
    </lineage>
</organism>
<dbReference type="STRING" id="504805.SAMN05421505_112194"/>
<protein>
    <recommendedName>
        <fullName evidence="5">Ig-like domain-containing protein</fullName>
    </recommendedName>
</protein>
<feature type="signal peptide" evidence="2">
    <location>
        <begin position="1"/>
        <end position="16"/>
    </location>
</feature>
<sequence>MAAGMVSGVLVAPAAAATTTSAKSKPAVNVTTPKASPRNFEGDCPTRVSFSSKVKLKLKGKTKVKYRWVYSNGSKSKVRSFTAKGKGTKSYTLRTSAKFSQDTEGWYALQVVSPRKITSKRGYYSVTCDAPGDPDVGPDRVDARVTADQGSWSGPCTSSQPNLGFTGRIRVHGDPEWVHYRWIRNGDVVDTGSVRADDWTTVKYAYKPDRTEKGWVALQVDHPDYRRVASGRAYYSVKCEGSTGDVSASVNAPAAHTGACPATRTFTGSITHRGSGTVRYQWVGDNYAGPVRELHFSGWGSETKAVADESVSTSGDVWRKLRIHSPKYTESNAATAKVNCTTPSPSPSPSTTSSPA</sequence>
<evidence type="ECO:0008006" key="5">
    <source>
        <dbReference type="Google" id="ProtNLM"/>
    </source>
</evidence>
<feature type="chain" id="PRO_5038763328" description="Ig-like domain-containing protein" evidence="2">
    <location>
        <begin position="17"/>
        <end position="356"/>
    </location>
</feature>
<evidence type="ECO:0000313" key="4">
    <source>
        <dbReference type="Proteomes" id="UP000198923"/>
    </source>
</evidence>
<evidence type="ECO:0000256" key="2">
    <source>
        <dbReference type="SAM" id="SignalP"/>
    </source>
</evidence>
<accession>A0A1G8AK85</accession>
<feature type="region of interest" description="Disordered" evidence="1">
    <location>
        <begin position="332"/>
        <end position="356"/>
    </location>
</feature>
<reference evidence="3 4" key="1">
    <citation type="submission" date="2016-10" db="EMBL/GenBank/DDBJ databases">
        <authorList>
            <person name="de Groot N.N."/>
        </authorList>
    </citation>
    <scope>NUCLEOTIDE SEQUENCE [LARGE SCALE GENOMIC DNA]</scope>
    <source>
        <strain evidence="3 4">CPCC 201354</strain>
    </source>
</reference>
<dbReference type="EMBL" id="FNCN01000012">
    <property type="protein sequence ID" value="SDH21253.1"/>
    <property type="molecule type" value="Genomic_DNA"/>
</dbReference>
<name>A0A1G8AK85_9ACTN</name>
<keyword evidence="2" id="KW-0732">Signal</keyword>
<proteinExistence type="predicted"/>
<keyword evidence="4" id="KW-1185">Reference proteome</keyword>
<evidence type="ECO:0000313" key="3">
    <source>
        <dbReference type="EMBL" id="SDH21253.1"/>
    </source>
</evidence>
<dbReference type="AlphaFoldDB" id="A0A1G8AK85"/>
<dbReference type="Proteomes" id="UP000198923">
    <property type="component" value="Unassembled WGS sequence"/>
</dbReference>
<evidence type="ECO:0000256" key="1">
    <source>
        <dbReference type="SAM" id="MobiDB-lite"/>
    </source>
</evidence>